<keyword evidence="9" id="KW-0325">Glycoprotein</keyword>
<proteinExistence type="predicted"/>
<keyword evidence="4" id="KW-0808">Transferase</keyword>
<comment type="subcellular location">
    <subcellularLocation>
        <location evidence="1">Golgi apparatus membrane</location>
        <topology evidence="1">Single-pass type II membrane protein</topology>
    </subcellularLocation>
</comment>
<evidence type="ECO:0000313" key="11">
    <source>
        <dbReference type="EMBL" id="ANW82817.1"/>
    </source>
</evidence>
<dbReference type="GO" id="GO:0016763">
    <property type="term" value="F:pentosyltransferase activity"/>
    <property type="evidence" value="ECO:0007669"/>
    <property type="project" value="UniProtKB-ARBA"/>
</dbReference>
<evidence type="ECO:0000256" key="5">
    <source>
        <dbReference type="ARBA" id="ARBA00022692"/>
    </source>
</evidence>
<dbReference type="GO" id="GO:0000139">
    <property type="term" value="C:Golgi membrane"/>
    <property type="evidence" value="ECO:0007669"/>
    <property type="project" value="UniProtKB-SubCell"/>
</dbReference>
<keyword evidence="5" id="KW-0812">Transmembrane</keyword>
<evidence type="ECO:0000256" key="3">
    <source>
        <dbReference type="ARBA" id="ARBA00022676"/>
    </source>
</evidence>
<dbReference type="ExpressionAtlas" id="A0A1W5MKD8">
    <property type="expression patterns" value="baseline"/>
</dbReference>
<keyword evidence="8" id="KW-0472">Membrane</keyword>
<dbReference type="EMBL" id="KX585234">
    <property type="protein sequence ID" value="ANW82817.1"/>
    <property type="molecule type" value="Genomic_DNA"/>
</dbReference>
<evidence type="ECO:0000259" key="10">
    <source>
        <dbReference type="Pfam" id="PF04577"/>
    </source>
</evidence>
<evidence type="ECO:0000256" key="8">
    <source>
        <dbReference type="ARBA" id="ARBA00023136"/>
    </source>
</evidence>
<organism evidence="11">
    <name type="scientific">Triticum aestivum</name>
    <name type="common">Wheat</name>
    <dbReference type="NCBI Taxonomy" id="4565"/>
    <lineage>
        <taxon>Eukaryota</taxon>
        <taxon>Viridiplantae</taxon>
        <taxon>Streptophyta</taxon>
        <taxon>Embryophyta</taxon>
        <taxon>Tracheophyta</taxon>
        <taxon>Spermatophyta</taxon>
        <taxon>Magnoliopsida</taxon>
        <taxon>Liliopsida</taxon>
        <taxon>Poales</taxon>
        <taxon>Poaceae</taxon>
        <taxon>BOP clade</taxon>
        <taxon>Pooideae</taxon>
        <taxon>Triticodae</taxon>
        <taxon>Triticeae</taxon>
        <taxon>Triticinae</taxon>
        <taxon>Triticum</taxon>
    </lineage>
</organism>
<evidence type="ECO:0000256" key="7">
    <source>
        <dbReference type="ARBA" id="ARBA00023034"/>
    </source>
</evidence>
<protein>
    <recommendedName>
        <fullName evidence="10">Glycosyltransferase 61 catalytic domain-containing protein</fullName>
    </recommendedName>
</protein>
<dbReference type="PANTHER" id="PTHR20961:SF38">
    <property type="entry name" value="PROTEIN O-LINKED-MANNOSE BETA-1,4-N-ACETYLGLUCOSAMINYLTRANSFERASE 2"/>
    <property type="match status" value="1"/>
</dbReference>
<evidence type="ECO:0000256" key="2">
    <source>
        <dbReference type="ARBA" id="ARBA00004881"/>
    </source>
</evidence>
<dbReference type="InterPro" id="IPR007657">
    <property type="entry name" value="Glycosyltransferase_61"/>
</dbReference>
<accession>A0A1W5MKD8</accession>
<comment type="pathway">
    <text evidence="2">Glycan metabolism.</text>
</comment>
<keyword evidence="7" id="KW-0333">Golgi apparatus</keyword>
<dbReference type="Pfam" id="PF04577">
    <property type="entry name" value="Glyco_transf_61"/>
    <property type="match status" value="1"/>
</dbReference>
<dbReference type="AlphaFoldDB" id="A0A1W5MKD8"/>
<evidence type="ECO:0000256" key="1">
    <source>
        <dbReference type="ARBA" id="ARBA00004323"/>
    </source>
</evidence>
<dbReference type="InterPro" id="IPR049625">
    <property type="entry name" value="Glyco_transf_61_cat"/>
</dbReference>
<keyword evidence="6" id="KW-1133">Transmembrane helix</keyword>
<feature type="domain" description="Glycosyltransferase 61 catalytic" evidence="10">
    <location>
        <begin position="92"/>
        <end position="196"/>
    </location>
</feature>
<dbReference type="PANTHER" id="PTHR20961">
    <property type="entry name" value="GLYCOSYLTRANSFERASE"/>
    <property type="match status" value="1"/>
</dbReference>
<name>A0A1W5MKD8_WHEAT</name>
<sequence>MWHGLTALVPLVSWHARRGCRPAPARWALFHHGEVRSGMSGWLMSLVEAATGAPVAVEEFGPAPVCFEEAVVSRRNLAGMSTERLLEAFDFIRCKARAKCGVADAPGAGNEATNLRVTILFRTGGRSFKDEAGVERVFRKECTRVAGPSCMLTVARSDNLTFCDQVRLLSRTDVFISAHGAQVTNQLFMDRNSSVMEFYPMGWRQRAAGGQFVYRWMASRAGMRHEGSWWDPAGDPCPDGNPDIFSCYKNRRIGMDEAAFSEFAAKVFTANKERKSVKARRGQEAGTNCQCS</sequence>
<evidence type="ECO:0000256" key="9">
    <source>
        <dbReference type="ARBA" id="ARBA00023180"/>
    </source>
</evidence>
<evidence type="ECO:0000256" key="6">
    <source>
        <dbReference type="ARBA" id="ARBA00022989"/>
    </source>
</evidence>
<keyword evidence="3" id="KW-0328">Glycosyltransferase</keyword>
<reference evidence="11" key="1">
    <citation type="submission" date="2016-07" db="EMBL/GenBank/DDBJ databases">
        <title>Wheat Ms2 encodes for a novel protein that confers male sterility in grass species.</title>
        <authorList>
            <person name="Ni F."/>
            <person name="Qi J."/>
            <person name="Hao Q."/>
            <person name="Lv B."/>
            <person name="Fu D."/>
        </authorList>
    </citation>
    <scope>NUCLEOTIDE SEQUENCE</scope>
</reference>
<evidence type="ECO:0000256" key="4">
    <source>
        <dbReference type="ARBA" id="ARBA00022679"/>
    </source>
</evidence>